<keyword evidence="15" id="KW-0150">Chloroplast</keyword>
<dbReference type="Gene3D" id="3.90.1100.10">
    <property type="match status" value="2"/>
</dbReference>
<dbReference type="PANTHER" id="PTHR20856">
    <property type="entry name" value="DNA-DIRECTED RNA POLYMERASE I SUBUNIT 2"/>
    <property type="match status" value="1"/>
</dbReference>
<dbReference type="InterPro" id="IPR037033">
    <property type="entry name" value="DNA-dir_RNAP_su2_hyb_sf"/>
</dbReference>
<evidence type="ECO:0000313" key="15">
    <source>
        <dbReference type="EMBL" id="UXD06229.1"/>
    </source>
</evidence>
<comment type="similarity">
    <text evidence="1 7 8">Belongs to the RNA polymerase beta chain family.</text>
</comment>
<dbReference type="HAMAP" id="MF_01321">
    <property type="entry name" value="RNApol_bact_RpoB"/>
    <property type="match status" value="1"/>
</dbReference>
<dbReference type="Gene3D" id="3.90.1110.10">
    <property type="entry name" value="RNA polymerase Rpb2, domain 2"/>
    <property type="match status" value="1"/>
</dbReference>
<dbReference type="InterPro" id="IPR007120">
    <property type="entry name" value="DNA-dir_RNAP_su2_dom"/>
</dbReference>
<evidence type="ECO:0000259" key="14">
    <source>
        <dbReference type="Pfam" id="PF04565"/>
    </source>
</evidence>
<feature type="domain" description="RNA polymerase beta subunit protrusion" evidence="13">
    <location>
        <begin position="7"/>
        <end position="329"/>
    </location>
</feature>
<feature type="domain" description="RNA polymerase Rpb2" evidence="12">
    <location>
        <begin position="121"/>
        <end position="301"/>
    </location>
</feature>
<evidence type="ECO:0000259" key="11">
    <source>
        <dbReference type="Pfam" id="PF04560"/>
    </source>
</evidence>
<evidence type="ECO:0000259" key="13">
    <source>
        <dbReference type="Pfam" id="PF04563"/>
    </source>
</evidence>
<evidence type="ECO:0000259" key="12">
    <source>
        <dbReference type="Pfam" id="PF04561"/>
    </source>
</evidence>
<evidence type="ECO:0000256" key="1">
    <source>
        <dbReference type="ARBA" id="ARBA00006835"/>
    </source>
</evidence>
<keyword evidence="2 7" id="KW-0240">DNA-directed RNA polymerase</keyword>
<evidence type="ECO:0000256" key="2">
    <source>
        <dbReference type="ARBA" id="ARBA00022478"/>
    </source>
</evidence>
<evidence type="ECO:0000259" key="10">
    <source>
        <dbReference type="Pfam" id="PF00562"/>
    </source>
</evidence>
<evidence type="ECO:0000256" key="7">
    <source>
        <dbReference type="HAMAP-Rule" id="MF_01321"/>
    </source>
</evidence>
<evidence type="ECO:0000256" key="8">
    <source>
        <dbReference type="RuleBase" id="RU000434"/>
    </source>
</evidence>
<accession>A0A977K7Y3</accession>
<dbReference type="SUPFAM" id="SSF64484">
    <property type="entry name" value="beta and beta-prime subunits of DNA dependent RNA-polymerase"/>
    <property type="match status" value="1"/>
</dbReference>
<comment type="catalytic activity">
    <reaction evidence="6 7 9">
        <text>RNA(n) + a ribonucleoside 5'-triphosphate = RNA(n+1) + diphosphate</text>
        <dbReference type="Rhea" id="RHEA:21248"/>
        <dbReference type="Rhea" id="RHEA-COMP:14527"/>
        <dbReference type="Rhea" id="RHEA-COMP:17342"/>
        <dbReference type="ChEBI" id="CHEBI:33019"/>
        <dbReference type="ChEBI" id="CHEBI:61557"/>
        <dbReference type="ChEBI" id="CHEBI:140395"/>
        <dbReference type="EC" id="2.7.7.6"/>
    </reaction>
</comment>
<dbReference type="Gene3D" id="2.40.270.10">
    <property type="entry name" value="DNA-directed RNA polymerase, subunit 2, domain 6"/>
    <property type="match status" value="2"/>
</dbReference>
<comment type="function">
    <text evidence="7 9">DNA-dependent RNA polymerase catalyzes the transcription of DNA into RNA using the four ribonucleoside triphosphates as substrates.</text>
</comment>
<dbReference type="Gene3D" id="3.90.1800.10">
    <property type="entry name" value="RNA polymerase alpha subunit dimerisation domain"/>
    <property type="match status" value="1"/>
</dbReference>
<evidence type="ECO:0000256" key="6">
    <source>
        <dbReference type="ARBA" id="ARBA00048552"/>
    </source>
</evidence>
<dbReference type="Pfam" id="PF04563">
    <property type="entry name" value="RNA_pol_Rpb2_1"/>
    <property type="match status" value="1"/>
</dbReference>
<organism evidence="15">
    <name type="scientific">Eutreptia sp. CCAC 1914B</name>
    <dbReference type="NCBI Taxonomy" id="2979827"/>
    <lineage>
        <taxon>Eukaryota</taxon>
        <taxon>Discoba</taxon>
        <taxon>Euglenozoa</taxon>
        <taxon>Euglenida</taxon>
        <taxon>Spirocuta</taxon>
        <taxon>Euglenophyceae</taxon>
        <taxon>Eutreptiales</taxon>
        <taxon>Eutreptiaceae</taxon>
        <taxon>Eutreptia</taxon>
    </lineage>
</organism>
<dbReference type="InterPro" id="IPR007644">
    <property type="entry name" value="RNA_pol_bsu_protrusion"/>
</dbReference>
<dbReference type="InterPro" id="IPR010243">
    <property type="entry name" value="RNA_pol_bsu_bac"/>
</dbReference>
<dbReference type="Gene3D" id="2.40.50.100">
    <property type="match status" value="1"/>
</dbReference>
<dbReference type="PROSITE" id="PS01166">
    <property type="entry name" value="RNA_POL_BETA"/>
    <property type="match status" value="1"/>
</dbReference>
<dbReference type="EC" id="2.7.7.6" evidence="7"/>
<keyword evidence="3 7" id="KW-0808">Transferase</keyword>
<keyword evidence="15" id="KW-0934">Plastid</keyword>
<dbReference type="GO" id="GO:0000428">
    <property type="term" value="C:DNA-directed RNA polymerase complex"/>
    <property type="evidence" value="ECO:0007669"/>
    <property type="project" value="UniProtKB-KW"/>
</dbReference>
<dbReference type="GO" id="GO:0032549">
    <property type="term" value="F:ribonucleoside binding"/>
    <property type="evidence" value="ECO:0007669"/>
    <property type="project" value="InterPro"/>
</dbReference>
<evidence type="ECO:0000256" key="3">
    <source>
        <dbReference type="ARBA" id="ARBA00022679"/>
    </source>
</evidence>
<feature type="domain" description="RNA polymerase Rpb2" evidence="14">
    <location>
        <begin position="377"/>
        <end position="445"/>
    </location>
</feature>
<dbReference type="Pfam" id="PF04560">
    <property type="entry name" value="RNA_pol_Rpb2_7"/>
    <property type="match status" value="1"/>
</dbReference>
<keyword evidence="4 7" id="KW-0548">Nucleotidyltransferase</keyword>
<dbReference type="GO" id="GO:0009507">
    <property type="term" value="C:chloroplast"/>
    <property type="evidence" value="ECO:0007669"/>
    <property type="project" value="UniProtKB-SubCell"/>
</dbReference>
<dbReference type="CDD" id="cd00653">
    <property type="entry name" value="RNA_pol_B_RPB2"/>
    <property type="match status" value="1"/>
</dbReference>
<evidence type="ECO:0000256" key="5">
    <source>
        <dbReference type="ARBA" id="ARBA00023163"/>
    </source>
</evidence>
<evidence type="ECO:0000256" key="9">
    <source>
        <dbReference type="RuleBase" id="RU363031"/>
    </source>
</evidence>
<proteinExistence type="inferred from homology"/>
<dbReference type="Pfam" id="PF04561">
    <property type="entry name" value="RNA_pol_Rpb2_2"/>
    <property type="match status" value="1"/>
</dbReference>
<geneLocation type="chloroplast" evidence="15"/>
<dbReference type="Pfam" id="PF04565">
    <property type="entry name" value="RNA_pol_Rpb2_3"/>
    <property type="match status" value="1"/>
</dbReference>
<dbReference type="GO" id="GO:0003899">
    <property type="term" value="F:DNA-directed RNA polymerase activity"/>
    <property type="evidence" value="ECO:0007669"/>
    <property type="project" value="UniProtKB-UniRule"/>
</dbReference>
<dbReference type="GO" id="GO:0003677">
    <property type="term" value="F:DNA binding"/>
    <property type="evidence" value="ECO:0007669"/>
    <property type="project" value="UniProtKB-UniRule"/>
</dbReference>
<dbReference type="InterPro" id="IPR007121">
    <property type="entry name" value="RNA_pol_bsu_CS"/>
</dbReference>
<dbReference type="EMBL" id="OK136183">
    <property type="protein sequence ID" value="UXD06229.1"/>
    <property type="molecule type" value="Genomic_DNA"/>
</dbReference>
<evidence type="ECO:0000256" key="4">
    <source>
        <dbReference type="ARBA" id="ARBA00022695"/>
    </source>
</evidence>
<protein>
    <recommendedName>
        <fullName evidence="7">DNA-directed RNA polymerase subunit beta</fullName>
        <ecNumber evidence="7">2.7.7.6</ecNumber>
    </recommendedName>
    <alternativeName>
        <fullName evidence="7">PEP</fullName>
    </alternativeName>
    <alternativeName>
        <fullName evidence="7">Plastid-encoded RNA polymerase subunit beta</fullName>
        <shortName evidence="7">RNA polymerase subunit beta</shortName>
    </alternativeName>
</protein>
<dbReference type="GO" id="GO:0006351">
    <property type="term" value="P:DNA-templated transcription"/>
    <property type="evidence" value="ECO:0007669"/>
    <property type="project" value="UniProtKB-UniRule"/>
</dbReference>
<dbReference type="InterPro" id="IPR007641">
    <property type="entry name" value="RNA_pol_Rpb2_7"/>
</dbReference>
<dbReference type="AlphaFoldDB" id="A0A977K7Y3"/>
<dbReference type="Pfam" id="PF00562">
    <property type="entry name" value="RNA_pol_Rpb2_6"/>
    <property type="match status" value="1"/>
</dbReference>
<keyword evidence="5 7" id="KW-0804">Transcription</keyword>
<dbReference type="InterPro" id="IPR007642">
    <property type="entry name" value="RNA_pol_Rpb2_2"/>
</dbReference>
<dbReference type="InterPro" id="IPR015712">
    <property type="entry name" value="DNA-dir_RNA_pol_su2"/>
</dbReference>
<comment type="subunit">
    <text evidence="7 9">In plastids the minimal PEP RNA polymerase catalytic core is composed of four subunits: alpha, beta, beta', and beta''. When a (nuclear-encoded) sigma factor is associated with the core the holoenzyme is formed, which can initiate transcription.</text>
</comment>
<sequence>MSKIPDLIDIQKKSFLVFLSKGIKDEINKINKIKSNNDQLEIKIYSKKLKFKLPKLSADKTQQKLKTYKASLYLPVQIIYKKKLKSKIQNIFFGEIPLMTERGTFIINGFPRVIINQIVKSPGIYFNTNFDANQKRITSAVIISNKGIWLNIKKKENFIWTKFGKDKKVPIFTFLQAIGLTQKKIFHSIQNREFLKKSLTFINPTSTLNAINHLKIITQTESIVHTDARNIFFQNFMMKDYYDLGEAGRHKINKKLKILTDPQIQTLRPEDVLATVDYLINLDYGIGGFDEIDNLENKQIRSASELIKEKFKIGLTNITKKAKEKIEKTSVQFLKKPSQNLTKWKNRKIKNRLKFIFNSKTLFNSLTSFLWYDQLSQFMDETNPLAEITHKRKICSFGGGGLNRKRISLDLREIHPSQYGRICPIETPEGQNTGLISSLTIGSRVNKWGLIQSPFYKIKNKKIKKNLGKFFLSAKQEEGTKITHNQIEIGKNNKRFAFNKINYVGISPLQMISIATSLIPFLEHDDANRALMGSNMQRQAVPILNPDNPIVGTGLELETARDNSSIILAKQSGLIIKSDSQKIILSTLSNFNKIKTTENRNYWKIFNQNLRYQLIEETLNLTHLYNAKKIFKEIKNEFLKKKVKNEKQNIKQEKNIKKIKDKNIKIVLVKHKKSNQNTSINNRQMVYTGEWVRKGDIIADNSTTSKGELALGKNLLVAYMPWEGYNFEDAIIINERLIHKDFYTSIHIDKYELKIRQTEFGTEVITNNLPNIKTPDLDKDGIIKTGKWVQNGDILIGKITPRKDNLNQSPEGRLLRSIFGKETRNVKNTSLRVPPGICGRIINTQIFKKKTARIYLAHKKQIKTGDKFSGRHGNKGIISKILPQEDMPYLQNGKPIDIILNPLGVPSRMNVGQLFECLLGLAGYYLKENYRITPFDEVYGKEVSKKIVYQKLYEARENTNQDWIFEKNSPGKSKIFDGRSGKKFDQSVIIGYSYILKLFHLVDNKIQTRSTGPYSKITQQPLKGKAKKGGQRLGEMEVWSLQGFGAAYNLQELLTIKSDDIQGRNKTQNLIIERKKIPKPNVPECFKVLIRELQCLCLDINFHDSIK</sequence>
<comment type="subcellular location">
    <subcellularLocation>
        <location evidence="7">Plastid</location>
        <location evidence="7">Chloroplast</location>
    </subcellularLocation>
</comment>
<reference evidence="15" key="1">
    <citation type="submission" date="2021-09" db="EMBL/GenBank/DDBJ databases">
        <authorList>
            <person name="Maciszewski K."/>
            <person name="Dabbagh N."/>
            <person name="Preisfeld A."/>
            <person name="Karnkowska A."/>
        </authorList>
    </citation>
    <scope>NUCLEOTIDE SEQUENCE</scope>
</reference>
<dbReference type="InterPro" id="IPR007645">
    <property type="entry name" value="RNA_pol_Rpb2_3"/>
</dbReference>
<gene>
    <name evidence="7" type="primary">rpoB</name>
</gene>
<name>A0A977K7Y3_9EUGL</name>
<feature type="domain" description="RNA polymerase Rpb2" evidence="11">
    <location>
        <begin position="1029"/>
        <end position="1103"/>
    </location>
</feature>
<reference evidence="15" key="2">
    <citation type="journal article" date="2022" name="Mol. Phylogenet. Evol.">
        <title>Maturyoshka: A maturase inside a maturase, and other peculiarities of the novel chloroplast genomes of marine euglenophytes.</title>
        <authorList>
            <person name="Maciszewski K."/>
            <person name="Dabbagh N."/>
            <person name="Preisfeld A."/>
            <person name="Karnkowska A."/>
        </authorList>
    </citation>
    <scope>NUCLEOTIDE SEQUENCE</scope>
</reference>
<dbReference type="InterPro" id="IPR037034">
    <property type="entry name" value="RNA_pol_Rpb2_2_sf"/>
</dbReference>
<feature type="domain" description="DNA-directed RNA polymerase subunit 2 hybrid-binding" evidence="10">
    <location>
        <begin position="659"/>
        <end position="1027"/>
    </location>
</feature>